<keyword evidence="1" id="KW-0812">Transmembrane</keyword>
<reference evidence="2 3" key="1">
    <citation type="submission" date="2018-10" db="EMBL/GenBank/DDBJ databases">
        <title>Isolation, diversity and antifungal activity of actinobacteria from wheat.</title>
        <authorList>
            <person name="Han C."/>
        </authorList>
    </citation>
    <scope>NUCLEOTIDE SEQUENCE [LARGE SCALE GENOMIC DNA]</scope>
    <source>
        <strain evidence="2 3">NEAU-YY642</strain>
    </source>
</reference>
<proteinExistence type="predicted"/>
<sequence>MDATVDAEQAWRDLQRIRVPQERVYDEAERCASSGLGTTWATAALMWVFLASMGLELPWYGVLLAAVVYVALLGWLVVAFNRRSRMRLHRSRYTWHTVASMALGGVLTGGTVLLSGWLVDSLHPGVGALIQATATAGVFVLFAGPVNRWTTGALRGHAERVGR</sequence>
<comment type="caution">
    <text evidence="2">The sequence shown here is derived from an EMBL/GenBank/DDBJ whole genome shotgun (WGS) entry which is preliminary data.</text>
</comment>
<keyword evidence="1" id="KW-0472">Membrane</keyword>
<dbReference type="RefSeq" id="WP_122185009.1">
    <property type="nucleotide sequence ID" value="NZ_RFFJ01000107.1"/>
</dbReference>
<feature type="transmembrane region" description="Helical" evidence="1">
    <location>
        <begin position="125"/>
        <end position="146"/>
    </location>
</feature>
<protein>
    <submittedName>
        <fullName evidence="2">Uncharacterized protein</fullName>
    </submittedName>
</protein>
<feature type="transmembrane region" description="Helical" evidence="1">
    <location>
        <begin position="59"/>
        <end position="81"/>
    </location>
</feature>
<keyword evidence="1" id="KW-1133">Transmembrane helix</keyword>
<gene>
    <name evidence="2" type="ORF">EBN88_18505</name>
</gene>
<name>A0A3M2LJP6_9ACTN</name>
<evidence type="ECO:0000256" key="1">
    <source>
        <dbReference type="SAM" id="Phobius"/>
    </source>
</evidence>
<dbReference type="AlphaFoldDB" id="A0A3M2LJP6"/>
<feature type="transmembrane region" description="Helical" evidence="1">
    <location>
        <begin position="93"/>
        <end position="119"/>
    </location>
</feature>
<organism evidence="2 3">
    <name type="scientific">Streptomyces triticirhizae</name>
    <dbReference type="NCBI Taxonomy" id="2483353"/>
    <lineage>
        <taxon>Bacteria</taxon>
        <taxon>Bacillati</taxon>
        <taxon>Actinomycetota</taxon>
        <taxon>Actinomycetes</taxon>
        <taxon>Kitasatosporales</taxon>
        <taxon>Streptomycetaceae</taxon>
        <taxon>Streptomyces</taxon>
    </lineage>
</organism>
<accession>A0A3M2LJP6</accession>
<evidence type="ECO:0000313" key="3">
    <source>
        <dbReference type="Proteomes" id="UP000278673"/>
    </source>
</evidence>
<feature type="transmembrane region" description="Helical" evidence="1">
    <location>
        <begin position="31"/>
        <end position="53"/>
    </location>
</feature>
<evidence type="ECO:0000313" key="2">
    <source>
        <dbReference type="EMBL" id="RMI37707.1"/>
    </source>
</evidence>
<dbReference type="Proteomes" id="UP000278673">
    <property type="component" value="Unassembled WGS sequence"/>
</dbReference>
<keyword evidence="3" id="KW-1185">Reference proteome</keyword>
<dbReference type="EMBL" id="RFFJ01000107">
    <property type="protein sequence ID" value="RMI37707.1"/>
    <property type="molecule type" value="Genomic_DNA"/>
</dbReference>